<gene>
    <name evidence="1" type="ORF">VTH8203_02786</name>
</gene>
<evidence type="ECO:0000313" key="1">
    <source>
        <dbReference type="EMBL" id="SNX49143.1"/>
    </source>
</evidence>
<dbReference type="Proteomes" id="UP000219336">
    <property type="component" value="Unassembled WGS sequence"/>
</dbReference>
<sequence>MNRINPIKLPNSKWTAVKPLKREKHFLVSQVKFDEDGTVMSCKLEAVLSRKEYPIDWTELKDSDKWLQGWK</sequence>
<protein>
    <recommendedName>
        <fullName evidence="3">TIGR02450 family Trp-rich protein</fullName>
    </recommendedName>
</protein>
<dbReference type="Pfam" id="PF09493">
    <property type="entry name" value="DUF2389"/>
    <property type="match status" value="1"/>
</dbReference>
<dbReference type="OrthoDB" id="5592973at2"/>
<dbReference type="InterPro" id="IPR012663">
    <property type="entry name" value="CHP02450_Tryp"/>
</dbReference>
<dbReference type="EMBL" id="OANU01000047">
    <property type="protein sequence ID" value="SNX49143.1"/>
    <property type="molecule type" value="Genomic_DNA"/>
</dbReference>
<evidence type="ECO:0000313" key="2">
    <source>
        <dbReference type="Proteomes" id="UP000219336"/>
    </source>
</evidence>
<dbReference type="AlphaFoldDB" id="A0A240ELL4"/>
<keyword evidence="2" id="KW-1185">Reference proteome</keyword>
<dbReference type="RefSeq" id="WP_096994242.1">
    <property type="nucleotide sequence ID" value="NZ_JBHSII010000011.1"/>
</dbReference>
<name>A0A240ELL4_9VIBR</name>
<organism evidence="1 2">
    <name type="scientific">Vibrio thalassae</name>
    <dbReference type="NCBI Taxonomy" id="1243014"/>
    <lineage>
        <taxon>Bacteria</taxon>
        <taxon>Pseudomonadati</taxon>
        <taxon>Pseudomonadota</taxon>
        <taxon>Gammaproteobacteria</taxon>
        <taxon>Vibrionales</taxon>
        <taxon>Vibrionaceae</taxon>
        <taxon>Vibrio</taxon>
    </lineage>
</organism>
<evidence type="ECO:0008006" key="3">
    <source>
        <dbReference type="Google" id="ProtNLM"/>
    </source>
</evidence>
<proteinExistence type="predicted"/>
<reference evidence="2" key="1">
    <citation type="submission" date="2016-06" db="EMBL/GenBank/DDBJ databases">
        <authorList>
            <person name="Rodrigo-Torres L."/>
            <person name="Arahal R.D."/>
            <person name="Lucena T."/>
        </authorList>
    </citation>
    <scope>NUCLEOTIDE SEQUENCE [LARGE SCALE GENOMIC DNA]</scope>
    <source>
        <strain evidence="2">CECT8203</strain>
    </source>
</reference>
<dbReference type="NCBIfam" id="TIGR02450">
    <property type="entry name" value="TIGR02450 family Trp-rich protein"/>
    <property type="match status" value="1"/>
</dbReference>
<accession>A0A240ELL4</accession>